<accession>A0ABT6XBS7</accession>
<dbReference type="RefSeq" id="WP_283211107.1">
    <property type="nucleotide sequence ID" value="NZ_JASGBI010000001.1"/>
</dbReference>
<comment type="caution">
    <text evidence="2">The sequence shown here is derived from an EMBL/GenBank/DDBJ whole genome shotgun (WGS) entry which is preliminary data.</text>
</comment>
<organism evidence="2 3">
    <name type="scientific">Lysobacter stagni</name>
    <dbReference type="NCBI Taxonomy" id="3045172"/>
    <lineage>
        <taxon>Bacteria</taxon>
        <taxon>Pseudomonadati</taxon>
        <taxon>Pseudomonadota</taxon>
        <taxon>Gammaproteobacteria</taxon>
        <taxon>Lysobacterales</taxon>
        <taxon>Lysobacteraceae</taxon>
        <taxon>Lysobacter</taxon>
    </lineage>
</organism>
<evidence type="ECO:0000313" key="2">
    <source>
        <dbReference type="EMBL" id="MDI9237595.1"/>
    </source>
</evidence>
<keyword evidence="1" id="KW-0732">Signal</keyword>
<name>A0ABT6XBS7_9GAMM</name>
<gene>
    <name evidence="2" type="ORF">QLQ15_01560</name>
</gene>
<evidence type="ECO:0000256" key="1">
    <source>
        <dbReference type="SAM" id="SignalP"/>
    </source>
</evidence>
<reference evidence="2 3" key="1">
    <citation type="submission" date="2023-05" db="EMBL/GenBank/DDBJ databases">
        <title>Lysobacter sp. strain LF1 Genome sequencing and assembly.</title>
        <authorList>
            <person name="Jung Y."/>
        </authorList>
    </citation>
    <scope>NUCLEOTIDE SEQUENCE [LARGE SCALE GENOMIC DNA]</scope>
    <source>
        <strain evidence="2 3">LF1</strain>
    </source>
</reference>
<feature type="signal peptide" evidence="1">
    <location>
        <begin position="1"/>
        <end position="31"/>
    </location>
</feature>
<proteinExistence type="predicted"/>
<dbReference type="PROSITE" id="PS51257">
    <property type="entry name" value="PROKAR_LIPOPROTEIN"/>
    <property type="match status" value="1"/>
</dbReference>
<dbReference type="EMBL" id="JASGBI010000001">
    <property type="protein sequence ID" value="MDI9237595.1"/>
    <property type="molecule type" value="Genomic_DNA"/>
</dbReference>
<evidence type="ECO:0000313" key="3">
    <source>
        <dbReference type="Proteomes" id="UP001321580"/>
    </source>
</evidence>
<keyword evidence="3" id="KW-1185">Reference proteome</keyword>
<dbReference type="Proteomes" id="UP001321580">
    <property type="component" value="Unassembled WGS sequence"/>
</dbReference>
<feature type="chain" id="PRO_5047177482" evidence="1">
    <location>
        <begin position="32"/>
        <end position="252"/>
    </location>
</feature>
<protein>
    <submittedName>
        <fullName evidence="2">Uncharacterized protein</fullName>
    </submittedName>
</protein>
<sequence>MHWFVLRPASVHARAAGIALVLLLCACGREAPTTTTQGAPVAALPDLPPKDVFERNAESIVGISYPTTAQLPAALAQRLTAHAAGLQSELSTALRTRKAGDAPYELTATYAVTAETPRLIVVVADSSLYIGAATSRLRQDAFVWERQAGRLLTADELIHDGAGWKAIDAYLHMPTDEGAAVRTVRSPHLLVPRLNSRGEVYAVAVSTAPAGAVDTELVDVPVAIVKPWIGAAHASLFGVVSSATSGESLAAP</sequence>